<proteinExistence type="predicted"/>
<reference evidence="1" key="1">
    <citation type="journal article" date="2020" name="Nature">
        <title>Giant virus diversity and host interactions through global metagenomics.</title>
        <authorList>
            <person name="Schulz F."/>
            <person name="Roux S."/>
            <person name="Paez-Espino D."/>
            <person name="Jungbluth S."/>
            <person name="Walsh D.A."/>
            <person name="Denef V.J."/>
            <person name="McMahon K.D."/>
            <person name="Konstantinidis K.T."/>
            <person name="Eloe-Fadrosh E.A."/>
            <person name="Kyrpides N.C."/>
            <person name="Woyke T."/>
        </authorList>
    </citation>
    <scope>NUCLEOTIDE SEQUENCE</scope>
    <source>
        <strain evidence="1">GVMAG-M-3300021120-1</strain>
    </source>
</reference>
<organism evidence="1">
    <name type="scientific">viral metagenome</name>
    <dbReference type="NCBI Taxonomy" id="1070528"/>
    <lineage>
        <taxon>unclassified sequences</taxon>
        <taxon>metagenomes</taxon>
        <taxon>organismal metagenomes</taxon>
    </lineage>
</organism>
<protein>
    <submittedName>
        <fullName evidence="1">Uncharacterized protein</fullName>
    </submittedName>
</protein>
<sequence length="86" mass="10341">MLTPNTSVLVNELEGKVMYHEKRTKTVYVLHRMNENYWVQKNYPEDKVYEMSEMLDWSIITPFSLKEPQPANLTKSFKKMDIYSDF</sequence>
<name>A0A6C0CFX1_9ZZZZ</name>
<dbReference type="AlphaFoldDB" id="A0A6C0CFX1"/>
<dbReference type="EMBL" id="MN739416">
    <property type="protein sequence ID" value="QHT03666.1"/>
    <property type="molecule type" value="Genomic_DNA"/>
</dbReference>
<evidence type="ECO:0000313" key="1">
    <source>
        <dbReference type="EMBL" id="QHT03666.1"/>
    </source>
</evidence>
<accession>A0A6C0CFX1</accession>